<protein>
    <recommendedName>
        <fullName evidence="6">EfeO-type cupredoxin-like domain-containing protein</fullName>
    </recommendedName>
</protein>
<dbReference type="KEGG" id="tah:SU86_008535"/>
<dbReference type="GO" id="GO:0042597">
    <property type="term" value="C:periplasmic space"/>
    <property type="evidence" value="ECO:0007669"/>
    <property type="project" value="UniProtKB-SubCell"/>
</dbReference>
<evidence type="ECO:0000259" key="6">
    <source>
        <dbReference type="Pfam" id="PF13473"/>
    </source>
</evidence>
<dbReference type="PRINTS" id="PR00155">
    <property type="entry name" value="AMICYANIN"/>
</dbReference>
<dbReference type="EMBL" id="CP011097">
    <property type="protein sequence ID" value="AJZ76393.1"/>
    <property type="molecule type" value="Genomic_DNA"/>
</dbReference>
<keyword evidence="3" id="KW-0574">Periplasm</keyword>
<proteinExistence type="predicted"/>
<keyword evidence="8" id="KW-1185">Reference proteome</keyword>
<dbReference type="GO" id="GO:0009055">
    <property type="term" value="F:electron transfer activity"/>
    <property type="evidence" value="ECO:0007669"/>
    <property type="project" value="InterPro"/>
</dbReference>
<evidence type="ECO:0000313" key="7">
    <source>
        <dbReference type="EMBL" id="AJZ76393.1"/>
    </source>
</evidence>
<accession>A0A3G1B414</accession>
<evidence type="ECO:0000256" key="5">
    <source>
        <dbReference type="PIRSR" id="PIRSR602386-1"/>
    </source>
</evidence>
<dbReference type="GO" id="GO:0005507">
    <property type="term" value="F:copper ion binding"/>
    <property type="evidence" value="ECO:0007669"/>
    <property type="project" value="InterPro"/>
</dbReference>
<reference evidence="7 8" key="1">
    <citation type="journal article" date="2016" name="Sci. Rep.">
        <title>A novel ammonia-oxidizing archaeon from wastewater treatment plant: Its enrichment, physiological and genomic characteristics.</title>
        <authorList>
            <person name="Li Y."/>
            <person name="Ding K."/>
            <person name="Wen X."/>
            <person name="Zhang B."/>
            <person name="Shen B."/>
            <person name="Yang Y."/>
        </authorList>
    </citation>
    <scope>NUCLEOTIDE SEQUENCE [LARGE SCALE GENOMIC DNA]</scope>
    <source>
        <strain evidence="7 8">SAT1</strain>
    </source>
</reference>
<dbReference type="GeneID" id="24874607"/>
<evidence type="ECO:0000256" key="2">
    <source>
        <dbReference type="ARBA" id="ARBA00022448"/>
    </source>
</evidence>
<evidence type="ECO:0000313" key="8">
    <source>
        <dbReference type="Proteomes" id="UP000266745"/>
    </source>
</evidence>
<feature type="binding site" evidence="5">
    <location>
        <position position="127"/>
    </location>
    <ligand>
        <name>Cu cation</name>
        <dbReference type="ChEBI" id="CHEBI:23378"/>
    </ligand>
</feature>
<dbReference type="SUPFAM" id="SSF49503">
    <property type="entry name" value="Cupredoxins"/>
    <property type="match status" value="1"/>
</dbReference>
<sequence>MNKFLILIGIGVSIVIIGLVLGTTSDIDTPDQTSQIPPQHLVAIAMSSSRPGCESTGCYLPTQIQIKTHETISWINEDRGFHTVTTGYYDTPDGMIESEQIAPTEQFSFTFAESGEFHYYCRLHPWMEGTIIVS</sequence>
<dbReference type="InterPro" id="IPR052721">
    <property type="entry name" value="ET_Amicyanin"/>
</dbReference>
<feature type="binding site" evidence="5">
    <location>
        <position position="124"/>
    </location>
    <ligand>
        <name>Cu cation</name>
        <dbReference type="ChEBI" id="CHEBI:23378"/>
    </ligand>
</feature>
<dbReference type="STRING" id="1603555.SU86_008535"/>
<dbReference type="InterPro" id="IPR008972">
    <property type="entry name" value="Cupredoxin"/>
</dbReference>
<feature type="domain" description="EfeO-type cupredoxin-like" evidence="6">
    <location>
        <begin position="57"/>
        <end position="133"/>
    </location>
</feature>
<organism evidence="7 8">
    <name type="scientific">Candidatus Nitrosotenuis cloacae</name>
    <dbReference type="NCBI Taxonomy" id="1603555"/>
    <lineage>
        <taxon>Archaea</taxon>
        <taxon>Nitrososphaerota</taxon>
        <taxon>Candidatus Nitrosotenuis</taxon>
    </lineage>
</organism>
<comment type="cofactor">
    <cofactor evidence="5">
        <name>Cu cation</name>
        <dbReference type="ChEBI" id="CHEBI:23378"/>
    </cofactor>
    <text evidence="5">Binds 1 copper ion per subunit.</text>
</comment>
<keyword evidence="5" id="KW-0186">Copper</keyword>
<evidence type="ECO:0000256" key="1">
    <source>
        <dbReference type="ARBA" id="ARBA00004418"/>
    </source>
</evidence>
<keyword evidence="2" id="KW-0813">Transport</keyword>
<dbReference type="InterPro" id="IPR028096">
    <property type="entry name" value="EfeO_Cupredoxin"/>
</dbReference>
<dbReference type="PANTHER" id="PTHR36507:SF1">
    <property type="entry name" value="BLL1555 PROTEIN"/>
    <property type="match status" value="1"/>
</dbReference>
<dbReference type="PANTHER" id="PTHR36507">
    <property type="entry name" value="BLL1555 PROTEIN"/>
    <property type="match status" value="1"/>
</dbReference>
<comment type="subcellular location">
    <subcellularLocation>
        <location evidence="1">Periplasm</location>
    </subcellularLocation>
</comment>
<feature type="binding site" evidence="5">
    <location>
        <position position="82"/>
    </location>
    <ligand>
        <name>Cu cation</name>
        <dbReference type="ChEBI" id="CHEBI:23378"/>
    </ligand>
</feature>
<evidence type="ECO:0000256" key="3">
    <source>
        <dbReference type="ARBA" id="ARBA00022764"/>
    </source>
</evidence>
<feature type="binding site" evidence="5">
    <location>
        <position position="121"/>
    </location>
    <ligand>
        <name>Cu cation</name>
        <dbReference type="ChEBI" id="CHEBI:23378"/>
    </ligand>
</feature>
<keyword evidence="4" id="KW-0249">Electron transport</keyword>
<dbReference type="Gene3D" id="2.60.40.420">
    <property type="entry name" value="Cupredoxins - blue copper proteins"/>
    <property type="match status" value="1"/>
</dbReference>
<dbReference type="Pfam" id="PF13473">
    <property type="entry name" value="Cupredoxin_1"/>
    <property type="match status" value="1"/>
</dbReference>
<name>A0A3G1B414_9ARCH</name>
<gene>
    <name evidence="7" type="ORF">SU86_008535</name>
</gene>
<dbReference type="OrthoDB" id="11836at2157"/>
<dbReference type="RefSeq" id="WP_048187121.1">
    <property type="nucleotide sequence ID" value="NZ_CP011097.1"/>
</dbReference>
<dbReference type="InterPro" id="IPR002386">
    <property type="entry name" value="Amicyanin/Pseudoazurin"/>
</dbReference>
<evidence type="ECO:0000256" key="4">
    <source>
        <dbReference type="ARBA" id="ARBA00022982"/>
    </source>
</evidence>
<keyword evidence="5" id="KW-0479">Metal-binding</keyword>
<dbReference type="AlphaFoldDB" id="A0A3G1B414"/>
<dbReference type="Proteomes" id="UP000266745">
    <property type="component" value="Chromosome"/>
</dbReference>